<dbReference type="GO" id="GO:0005509">
    <property type="term" value="F:calcium ion binding"/>
    <property type="evidence" value="ECO:0007669"/>
    <property type="project" value="InterPro"/>
</dbReference>
<name>A0A176VDD9_MARPO</name>
<dbReference type="EMBL" id="LVLJ01004028">
    <property type="protein sequence ID" value="OAE18553.1"/>
    <property type="molecule type" value="Genomic_DNA"/>
</dbReference>
<proteinExistence type="predicted"/>
<dbReference type="Gene3D" id="1.10.238.10">
    <property type="entry name" value="EF-hand"/>
    <property type="match status" value="1"/>
</dbReference>
<protein>
    <recommendedName>
        <fullName evidence="2">EF-hand domain-containing protein</fullName>
    </recommendedName>
</protein>
<evidence type="ECO:0000313" key="4">
    <source>
        <dbReference type="Proteomes" id="UP000077202"/>
    </source>
</evidence>
<dbReference type="PROSITE" id="PS50222">
    <property type="entry name" value="EF_HAND_2"/>
    <property type="match status" value="1"/>
</dbReference>
<dbReference type="PANTHER" id="PTHR20875:SF0">
    <property type="entry name" value="GH12158P"/>
    <property type="match status" value="1"/>
</dbReference>
<accession>A0A176VDD9</accession>
<dbReference type="InterPro" id="IPR011992">
    <property type="entry name" value="EF-hand-dom_pair"/>
</dbReference>
<dbReference type="AlphaFoldDB" id="A0A176VDD9"/>
<feature type="compositionally biased region" description="Pro residues" evidence="1">
    <location>
        <begin position="427"/>
        <end position="451"/>
    </location>
</feature>
<dbReference type="SUPFAM" id="SSF47473">
    <property type="entry name" value="EF-hand"/>
    <property type="match status" value="1"/>
</dbReference>
<dbReference type="Proteomes" id="UP000077202">
    <property type="component" value="Unassembled WGS sequence"/>
</dbReference>
<evidence type="ECO:0000313" key="3">
    <source>
        <dbReference type="EMBL" id="OAE18553.1"/>
    </source>
</evidence>
<feature type="compositionally biased region" description="Basic and acidic residues" evidence="1">
    <location>
        <begin position="455"/>
        <end position="468"/>
    </location>
</feature>
<keyword evidence="4" id="KW-1185">Reference proteome</keyword>
<dbReference type="InterPro" id="IPR002048">
    <property type="entry name" value="EF_hand_dom"/>
</dbReference>
<sequence>MSIRNEIAFRSRQFEPANSAVERGPKIGSANKLTGRKLHVARKGMPAEGGGGDGKALNTARAKLKGRNLDIADFKEFLSYTNTRLNPEEMTLLMKTHCPDDKCFSFMDMMEKIRGTWKKHRERLVNFAFKKLDKEGSGKVSIDRVKEMYNAAVHPDVMCDRITKEEALQEYLDKSFAELDSVSQADFLEYYLLHYGDMVQHDEYDVDNAINKVKLIVYKGRIRSREFIKQHDPLRHRLISDTQFARAIDLTKIVLDTREVKAICDNYRMPDEPLLRVCWTAFCDEIDTVFTYKEMEKTPLRNVPPIPPLPGLAPTRFMVGCKNLGLSKEQRVNFILKDIKKICYDRRLCTQPFFEDFAHGKMSCNVVGHVTYAQFGAALNSEAGLRILPADLKLLQEKYDDLNNGMCNYFAFSNEIDPFAPANQKKGPPPEPPRSPYPRMPEPPYHDPVPGNPDWKIEPHLLGGDKKPLMKRPKSPRPPGHEGWP</sequence>
<organism evidence="3 4">
    <name type="scientific">Marchantia polymorpha subsp. ruderalis</name>
    <dbReference type="NCBI Taxonomy" id="1480154"/>
    <lineage>
        <taxon>Eukaryota</taxon>
        <taxon>Viridiplantae</taxon>
        <taxon>Streptophyta</taxon>
        <taxon>Embryophyta</taxon>
        <taxon>Marchantiophyta</taxon>
        <taxon>Marchantiopsida</taxon>
        <taxon>Marchantiidae</taxon>
        <taxon>Marchantiales</taxon>
        <taxon>Marchantiaceae</taxon>
        <taxon>Marchantia</taxon>
    </lineage>
</organism>
<dbReference type="InterPro" id="IPR052603">
    <property type="entry name" value="EFCB6"/>
</dbReference>
<feature type="domain" description="EF-hand" evidence="2">
    <location>
        <begin position="120"/>
        <end position="155"/>
    </location>
</feature>
<comment type="caution">
    <text evidence="3">The sequence shown here is derived from an EMBL/GenBank/DDBJ whole genome shotgun (WGS) entry which is preliminary data.</text>
</comment>
<evidence type="ECO:0000259" key="2">
    <source>
        <dbReference type="PROSITE" id="PS50222"/>
    </source>
</evidence>
<dbReference type="PANTHER" id="PTHR20875">
    <property type="entry name" value="EF-HAND CALCIUM-BINDING DOMAIN-CONTAINING PROTEIN 6-RELATED"/>
    <property type="match status" value="1"/>
</dbReference>
<evidence type="ECO:0000256" key="1">
    <source>
        <dbReference type="SAM" id="MobiDB-lite"/>
    </source>
</evidence>
<feature type="region of interest" description="Disordered" evidence="1">
    <location>
        <begin position="420"/>
        <end position="485"/>
    </location>
</feature>
<gene>
    <name evidence="3" type="ORF">AXG93_1923s1090</name>
</gene>
<reference evidence="3" key="1">
    <citation type="submission" date="2016-03" db="EMBL/GenBank/DDBJ databases">
        <title>Mechanisms controlling the formation of the plant cell surface in tip-growing cells are functionally conserved among land plants.</title>
        <authorList>
            <person name="Honkanen S."/>
            <person name="Jones V.A."/>
            <person name="Morieri G."/>
            <person name="Champion C."/>
            <person name="Hetherington A.J."/>
            <person name="Kelly S."/>
            <person name="Saint-Marcoux D."/>
            <person name="Proust H."/>
            <person name="Prescott H."/>
            <person name="Dolan L."/>
        </authorList>
    </citation>
    <scope>NUCLEOTIDE SEQUENCE [LARGE SCALE GENOMIC DNA]</scope>
    <source>
        <tissue evidence="3">Whole gametophyte</tissue>
    </source>
</reference>